<keyword evidence="1" id="KW-0238">DNA-binding</keyword>
<dbReference type="Proteomes" id="UP000549343">
    <property type="component" value="Unassembled WGS sequence"/>
</dbReference>
<dbReference type="InterPro" id="IPR036388">
    <property type="entry name" value="WH-like_DNA-bd_sf"/>
</dbReference>
<organism evidence="1 2">
    <name type="scientific">Actinomadura livida</name>
    <dbReference type="NCBI Taxonomy" id="79909"/>
    <lineage>
        <taxon>Bacteria</taxon>
        <taxon>Bacillati</taxon>
        <taxon>Actinomycetota</taxon>
        <taxon>Actinomycetes</taxon>
        <taxon>Streptosporangiales</taxon>
        <taxon>Thermomonosporaceae</taxon>
        <taxon>Actinomadura</taxon>
    </lineage>
</organism>
<protein>
    <submittedName>
        <fullName evidence="1">DNA-binding MarR family transcriptional regulator</fullName>
    </submittedName>
</protein>
<gene>
    <name evidence="1" type="ORF">F4557_001139</name>
</gene>
<proteinExistence type="predicted"/>
<dbReference type="Gene3D" id="1.10.10.10">
    <property type="entry name" value="Winged helix-like DNA-binding domain superfamily/Winged helix DNA-binding domain"/>
    <property type="match status" value="1"/>
</dbReference>
<name>A0A7W7I8Y6_9ACTN</name>
<dbReference type="AlphaFoldDB" id="A0A7W7I8Y6"/>
<evidence type="ECO:0000313" key="1">
    <source>
        <dbReference type="EMBL" id="MBB4772721.1"/>
    </source>
</evidence>
<comment type="caution">
    <text evidence="1">The sequence shown here is derived from an EMBL/GenBank/DDBJ whole genome shotgun (WGS) entry which is preliminary data.</text>
</comment>
<dbReference type="EMBL" id="JACHMV010000001">
    <property type="protein sequence ID" value="MBB4772721.1"/>
    <property type="molecule type" value="Genomic_DNA"/>
</dbReference>
<dbReference type="GO" id="GO:0003677">
    <property type="term" value="F:DNA binding"/>
    <property type="evidence" value="ECO:0007669"/>
    <property type="project" value="UniProtKB-KW"/>
</dbReference>
<accession>A0A7W7I8Y6</accession>
<sequence length="79" mass="8972">MHKIVTELGRRDLLELRPRPGHGRIRGATLTEAGRELLEEADVVAEAIEDRMVADLDDRQRRQLTDLLQRCVTAIGEAR</sequence>
<evidence type="ECO:0000313" key="2">
    <source>
        <dbReference type="Proteomes" id="UP000549343"/>
    </source>
</evidence>
<dbReference type="InterPro" id="IPR036390">
    <property type="entry name" value="WH_DNA-bd_sf"/>
</dbReference>
<dbReference type="SUPFAM" id="SSF46785">
    <property type="entry name" value="Winged helix' DNA-binding domain"/>
    <property type="match status" value="1"/>
</dbReference>
<reference evidence="1 2" key="1">
    <citation type="submission" date="2020-08" db="EMBL/GenBank/DDBJ databases">
        <title>Sequencing the genomes of 1000 actinobacteria strains.</title>
        <authorList>
            <person name="Klenk H.-P."/>
        </authorList>
    </citation>
    <scope>NUCLEOTIDE SEQUENCE [LARGE SCALE GENOMIC DNA]</scope>
    <source>
        <strain evidence="1 2">DSM 44772</strain>
    </source>
</reference>